<evidence type="ECO:0000313" key="2">
    <source>
        <dbReference type="EMBL" id="KAG9241557.1"/>
    </source>
</evidence>
<accession>A0A9P8CCE1</accession>
<keyword evidence="3" id="KW-1185">Reference proteome</keyword>
<dbReference type="SUPFAM" id="SSF55729">
    <property type="entry name" value="Acyl-CoA N-acyltransferases (Nat)"/>
    <property type="match status" value="1"/>
</dbReference>
<dbReference type="OrthoDB" id="410198at2759"/>
<sequence length="212" mass="23703">MNAFLFPGTAAQPDDMARICLQRVRRGYANPATILLVACPTATPNIPVGSIQALRPGTDDGAKRVRRRRDWCCEPGYRITNKENLASFLVEWMKRDREKYWSAPERQNLWVVQNLMVDPEMQGKGIGKLLMADIIERQAEIPKVVMGLTSNPHGGVLVSKAGVRVDGRLLRAAAWREGFYGWAYDQTCMGDVMKGHLLVCIYFVVPGGVPAW</sequence>
<comment type="caution">
    <text evidence="2">The sequence shown here is derived from an EMBL/GenBank/DDBJ whole genome shotgun (WGS) entry which is preliminary data.</text>
</comment>
<dbReference type="InterPro" id="IPR016181">
    <property type="entry name" value="Acyl_CoA_acyltransferase"/>
</dbReference>
<dbReference type="InterPro" id="IPR000182">
    <property type="entry name" value="GNAT_dom"/>
</dbReference>
<evidence type="ECO:0000313" key="3">
    <source>
        <dbReference type="Proteomes" id="UP000887226"/>
    </source>
</evidence>
<protein>
    <recommendedName>
        <fullName evidence="1">N-acetyltransferase domain-containing protein</fullName>
    </recommendedName>
</protein>
<dbReference type="EMBL" id="MU254194">
    <property type="protein sequence ID" value="KAG9241557.1"/>
    <property type="molecule type" value="Genomic_DNA"/>
</dbReference>
<gene>
    <name evidence="2" type="ORF">BJ878DRAFT_482831</name>
</gene>
<reference evidence="2" key="1">
    <citation type="journal article" date="2021" name="IMA Fungus">
        <title>Genomic characterization of three marine fungi, including Emericellopsis atlantica sp. nov. with signatures of a generalist lifestyle and marine biomass degradation.</title>
        <authorList>
            <person name="Hagestad O.C."/>
            <person name="Hou L."/>
            <person name="Andersen J.H."/>
            <person name="Hansen E.H."/>
            <person name="Altermark B."/>
            <person name="Li C."/>
            <person name="Kuhnert E."/>
            <person name="Cox R.J."/>
            <person name="Crous P.W."/>
            <person name="Spatafora J.W."/>
            <person name="Lail K."/>
            <person name="Amirebrahimi M."/>
            <person name="Lipzen A."/>
            <person name="Pangilinan J."/>
            <person name="Andreopoulos W."/>
            <person name="Hayes R.D."/>
            <person name="Ng V."/>
            <person name="Grigoriev I.V."/>
            <person name="Jackson S.A."/>
            <person name="Sutton T.D.S."/>
            <person name="Dobson A.D.W."/>
            <person name="Rama T."/>
        </authorList>
    </citation>
    <scope>NUCLEOTIDE SEQUENCE</scope>
    <source>
        <strain evidence="2">TRa3180A</strain>
    </source>
</reference>
<dbReference type="Pfam" id="PF00583">
    <property type="entry name" value="Acetyltransf_1"/>
    <property type="match status" value="1"/>
</dbReference>
<dbReference type="GO" id="GO:0016747">
    <property type="term" value="F:acyltransferase activity, transferring groups other than amino-acyl groups"/>
    <property type="evidence" value="ECO:0007669"/>
    <property type="project" value="InterPro"/>
</dbReference>
<name>A0A9P8CCE1_9HELO</name>
<organism evidence="2 3">
    <name type="scientific">Calycina marina</name>
    <dbReference type="NCBI Taxonomy" id="1763456"/>
    <lineage>
        <taxon>Eukaryota</taxon>
        <taxon>Fungi</taxon>
        <taxon>Dikarya</taxon>
        <taxon>Ascomycota</taxon>
        <taxon>Pezizomycotina</taxon>
        <taxon>Leotiomycetes</taxon>
        <taxon>Helotiales</taxon>
        <taxon>Pezizellaceae</taxon>
        <taxon>Calycina</taxon>
    </lineage>
</organism>
<feature type="domain" description="N-acetyltransferase" evidence="1">
    <location>
        <begin position="102"/>
        <end position="137"/>
    </location>
</feature>
<dbReference type="AlphaFoldDB" id="A0A9P8CCE1"/>
<proteinExistence type="predicted"/>
<dbReference type="CDD" id="cd04301">
    <property type="entry name" value="NAT_SF"/>
    <property type="match status" value="1"/>
</dbReference>
<dbReference type="Gene3D" id="3.40.630.30">
    <property type="match status" value="1"/>
</dbReference>
<dbReference type="Proteomes" id="UP000887226">
    <property type="component" value="Unassembled WGS sequence"/>
</dbReference>
<evidence type="ECO:0000259" key="1">
    <source>
        <dbReference type="Pfam" id="PF00583"/>
    </source>
</evidence>